<dbReference type="AlphaFoldDB" id="A0AAD9FNE1"/>
<proteinExistence type="predicted"/>
<name>A0AAD9FNE1_PAPLA</name>
<evidence type="ECO:0000256" key="1">
    <source>
        <dbReference type="SAM" id="MobiDB-lite"/>
    </source>
</evidence>
<accession>A0AAD9FNE1</accession>
<protein>
    <submittedName>
        <fullName evidence="2">Uncharacterized protein</fullName>
    </submittedName>
</protein>
<feature type="region of interest" description="Disordered" evidence="1">
    <location>
        <begin position="311"/>
        <end position="345"/>
    </location>
</feature>
<feature type="region of interest" description="Disordered" evidence="1">
    <location>
        <begin position="205"/>
        <end position="231"/>
    </location>
</feature>
<feature type="compositionally biased region" description="Polar residues" evidence="1">
    <location>
        <begin position="272"/>
        <end position="282"/>
    </location>
</feature>
<evidence type="ECO:0000313" key="2">
    <source>
        <dbReference type="EMBL" id="KAK1921283.1"/>
    </source>
</evidence>
<organism evidence="2 3">
    <name type="scientific">Papiliotrema laurentii</name>
    <name type="common">Cryptococcus laurentii</name>
    <dbReference type="NCBI Taxonomy" id="5418"/>
    <lineage>
        <taxon>Eukaryota</taxon>
        <taxon>Fungi</taxon>
        <taxon>Dikarya</taxon>
        <taxon>Basidiomycota</taxon>
        <taxon>Agaricomycotina</taxon>
        <taxon>Tremellomycetes</taxon>
        <taxon>Tremellales</taxon>
        <taxon>Rhynchogastremaceae</taxon>
        <taxon>Papiliotrema</taxon>
    </lineage>
</organism>
<keyword evidence="3" id="KW-1185">Reference proteome</keyword>
<evidence type="ECO:0000313" key="3">
    <source>
        <dbReference type="Proteomes" id="UP001182556"/>
    </source>
</evidence>
<feature type="region of interest" description="Disordered" evidence="1">
    <location>
        <begin position="88"/>
        <end position="112"/>
    </location>
</feature>
<comment type="caution">
    <text evidence="2">The sequence shown here is derived from an EMBL/GenBank/DDBJ whole genome shotgun (WGS) entry which is preliminary data.</text>
</comment>
<dbReference type="EMBL" id="JAODAN010000011">
    <property type="protein sequence ID" value="KAK1921283.1"/>
    <property type="molecule type" value="Genomic_DNA"/>
</dbReference>
<feature type="region of interest" description="Disordered" evidence="1">
    <location>
        <begin position="272"/>
        <end position="291"/>
    </location>
</feature>
<dbReference type="Proteomes" id="UP001182556">
    <property type="component" value="Unassembled WGS sequence"/>
</dbReference>
<sequence length="443" mass="50252">MGKWSQTGYERQLFSKIHTLFEKSISDPLLDLPDDTRFRTFVQRLDPENKAVQACFQTLVTQMMHENGRARHSRRALRYNTTVPAADYNRDRSVSLPPTEADRDLSRPRSAARRAPIPSAYIDFQKINLKRCTVWLLLQMARGDPPHRNLQAEVAPLQLSSGRWRSISPTVAPSVSASVHPRISPTARAMVRPASTYAHLRVRVAPESGAVRSQQREHRDRSQSPPRSHSQAWLDEYQQGRQDDHGGGDQGGTMRPLFDVFLDDVRRRPWRYTSSSETQATITDPVDDSASTVTRAVERAYRMSRRPFTAHIPAQTEGDGQPDGSTLRPRNPRRDGIVFDDWDPDDDMDTVTYDFSSVDRGPDLVELAMARQYQFQHQRSWMGNRPPSGEPGDLRNEALPDRSIIEPELNDPDEVYGVTDDGYITVSRIGRASQSGDIEHIIV</sequence>
<gene>
    <name evidence="2" type="ORF">DB88DRAFT_548436</name>
</gene>
<reference evidence="2" key="1">
    <citation type="submission" date="2023-02" db="EMBL/GenBank/DDBJ databases">
        <title>Identification and recombinant expression of a fungal hydrolase from Papiliotrema laurentii that hydrolyzes apple cutin and clears colloidal polyester polyurethane.</title>
        <authorList>
            <consortium name="DOE Joint Genome Institute"/>
            <person name="Roman V.A."/>
            <person name="Bojanowski C."/>
            <person name="Crable B.R."/>
            <person name="Wagner D.N."/>
            <person name="Hung C.S."/>
            <person name="Nadeau L.J."/>
            <person name="Schratz L."/>
            <person name="Haridas S."/>
            <person name="Pangilinan J."/>
            <person name="Lipzen A."/>
            <person name="Na H."/>
            <person name="Yan M."/>
            <person name="Ng V."/>
            <person name="Grigoriev I.V."/>
            <person name="Spatafora J.W."/>
            <person name="Barlow D."/>
            <person name="Biffinger J."/>
            <person name="Kelley-Loughnane N."/>
            <person name="Varaljay V.A."/>
            <person name="Crookes-Goodson W.J."/>
        </authorList>
    </citation>
    <scope>NUCLEOTIDE SEQUENCE</scope>
    <source>
        <strain evidence="2">5307AH</strain>
    </source>
</reference>